<dbReference type="PANTHER" id="PTHR22617">
    <property type="entry name" value="CHEMOTAXIS SENSOR HISTIDINE KINASE-RELATED"/>
    <property type="match status" value="1"/>
</dbReference>
<dbReference type="SUPFAM" id="SSF50341">
    <property type="entry name" value="CheW-like"/>
    <property type="match status" value="1"/>
</dbReference>
<gene>
    <name evidence="2" type="ORF">DFR42_11147</name>
</gene>
<evidence type="ECO:0000259" key="1">
    <source>
        <dbReference type="PROSITE" id="PS50851"/>
    </source>
</evidence>
<dbReference type="GO" id="GO:0007165">
    <property type="term" value="P:signal transduction"/>
    <property type="evidence" value="ECO:0007669"/>
    <property type="project" value="InterPro"/>
</dbReference>
<dbReference type="PANTHER" id="PTHR22617:SF43">
    <property type="entry name" value="PROTEIN PILI"/>
    <property type="match status" value="1"/>
</dbReference>
<comment type="caution">
    <text evidence="2">The sequence shown here is derived from an EMBL/GenBank/DDBJ whole genome shotgun (WGS) entry which is preliminary data.</text>
</comment>
<dbReference type="OrthoDB" id="8913033at2"/>
<dbReference type="PROSITE" id="PS50851">
    <property type="entry name" value="CHEW"/>
    <property type="match status" value="1"/>
</dbReference>
<evidence type="ECO:0000313" key="2">
    <source>
        <dbReference type="EMBL" id="PXX38681.1"/>
    </source>
</evidence>
<dbReference type="GO" id="GO:0006935">
    <property type="term" value="P:chemotaxis"/>
    <property type="evidence" value="ECO:0007669"/>
    <property type="project" value="InterPro"/>
</dbReference>
<dbReference type="InterPro" id="IPR002545">
    <property type="entry name" value="CheW-lke_dom"/>
</dbReference>
<dbReference type="InterPro" id="IPR039315">
    <property type="entry name" value="CheW"/>
</dbReference>
<organism evidence="2 3">
    <name type="scientific">Undibacterium pigrum</name>
    <dbReference type="NCBI Taxonomy" id="401470"/>
    <lineage>
        <taxon>Bacteria</taxon>
        <taxon>Pseudomonadati</taxon>
        <taxon>Pseudomonadota</taxon>
        <taxon>Betaproteobacteria</taxon>
        <taxon>Burkholderiales</taxon>
        <taxon>Oxalobacteraceae</taxon>
        <taxon>Undibacterium</taxon>
    </lineage>
</organism>
<protein>
    <submittedName>
        <fullName evidence="2">Twitching motility protein PilI</fullName>
    </submittedName>
</protein>
<dbReference type="Pfam" id="PF01584">
    <property type="entry name" value="CheW"/>
    <property type="match status" value="1"/>
</dbReference>
<accession>A0A318IWD1</accession>
<dbReference type="EMBL" id="QJKB01000011">
    <property type="protein sequence ID" value="PXX38681.1"/>
    <property type="molecule type" value="Genomic_DNA"/>
</dbReference>
<sequence>MSQFTSSNAGQSKEWLPPSVALERFTPPGDLLWSDVAPLVERKRYGYRAGSLNLLIKAEVGSEVIRPQTVAPLPGAAAHLLGLINLRGNLVPIFDLGLVLSGRRSEVTASKLFLILDKAENAVGMLIDSYPQPLTELRAITQMPQLPASLEAHVPAAFVKDDKVWLDFNHESFFEKLSRSL</sequence>
<dbReference type="GO" id="GO:0005829">
    <property type="term" value="C:cytosol"/>
    <property type="evidence" value="ECO:0007669"/>
    <property type="project" value="TreeGrafter"/>
</dbReference>
<name>A0A318IWD1_9BURK</name>
<keyword evidence="3" id="KW-1185">Reference proteome</keyword>
<dbReference type="InterPro" id="IPR036061">
    <property type="entry name" value="CheW-like_dom_sf"/>
</dbReference>
<dbReference type="RefSeq" id="WP_110257529.1">
    <property type="nucleotide sequence ID" value="NZ_QJKB01000011.1"/>
</dbReference>
<evidence type="ECO:0000313" key="3">
    <source>
        <dbReference type="Proteomes" id="UP000247792"/>
    </source>
</evidence>
<feature type="domain" description="CheW-like" evidence="1">
    <location>
        <begin position="41"/>
        <end position="179"/>
    </location>
</feature>
<dbReference type="SMART" id="SM00260">
    <property type="entry name" value="CheW"/>
    <property type="match status" value="1"/>
</dbReference>
<dbReference type="Gene3D" id="2.40.50.180">
    <property type="entry name" value="CheA-289, Domain 4"/>
    <property type="match status" value="1"/>
</dbReference>
<dbReference type="AlphaFoldDB" id="A0A318IWD1"/>
<dbReference type="Proteomes" id="UP000247792">
    <property type="component" value="Unassembled WGS sequence"/>
</dbReference>
<reference evidence="2 3" key="1">
    <citation type="submission" date="2018-05" db="EMBL/GenBank/DDBJ databases">
        <title>Genomic Encyclopedia of Type Strains, Phase IV (KMG-IV): sequencing the most valuable type-strain genomes for metagenomic binning, comparative biology and taxonomic classification.</title>
        <authorList>
            <person name="Goeker M."/>
        </authorList>
    </citation>
    <scope>NUCLEOTIDE SEQUENCE [LARGE SCALE GENOMIC DNA]</scope>
    <source>
        <strain evidence="2 3">DSM 19792</strain>
    </source>
</reference>
<proteinExistence type="predicted"/>